<keyword evidence="2" id="KW-0472">Membrane</keyword>
<feature type="compositionally biased region" description="Polar residues" evidence="1">
    <location>
        <begin position="352"/>
        <end position="363"/>
    </location>
</feature>
<protein>
    <submittedName>
        <fullName evidence="3">Uncharacterized protein</fullName>
    </submittedName>
</protein>
<feature type="compositionally biased region" description="Polar residues" evidence="1">
    <location>
        <begin position="319"/>
        <end position="330"/>
    </location>
</feature>
<evidence type="ECO:0000313" key="4">
    <source>
        <dbReference type="Proteomes" id="UP001166286"/>
    </source>
</evidence>
<dbReference type="AlphaFoldDB" id="A0AA39R0K1"/>
<sequence length="363" mass="37721">MSAFFSCDTGLYYYDCGGDNLGCCSVNDVCSQYNGCPDEANDECNGQGQTPCGVLCCPDDSQCEYVGYCAAATEISSPPSSTPTVTSTRTLISTIPYSKISTTTGTSASKSDSTTDISTEGAASILSPSSSPSSPGNATLVPPSSLATSSSSKSHGAAIGGSIGAVVGLVLAACLIRWLIVWRRRKTSGDKRKAEGSDEPQLQGTADNGERGALDTGNGTNEKTAKSTKSSILTMLSPIRRRRAKHFSQPEPGSTYAEMLVPNDNVSNPELPADSTAGQIAELPAEVQRVATQAPGCASASSWTDVNSNAGTVEAAGESLTSPVSPTSPNLDVGEDRRGRSVNRDEHVLSFMNYNDQMPSPVR</sequence>
<feature type="compositionally biased region" description="Basic and acidic residues" evidence="1">
    <location>
        <begin position="187"/>
        <end position="196"/>
    </location>
</feature>
<name>A0AA39R0K1_9LECA</name>
<keyword evidence="2" id="KW-1133">Transmembrane helix</keyword>
<feature type="transmembrane region" description="Helical" evidence="2">
    <location>
        <begin position="158"/>
        <end position="182"/>
    </location>
</feature>
<comment type="caution">
    <text evidence="3">The sequence shown here is derived from an EMBL/GenBank/DDBJ whole genome shotgun (WGS) entry which is preliminary data.</text>
</comment>
<dbReference type="EMBL" id="JAFEKC020000014">
    <property type="protein sequence ID" value="KAK0511221.1"/>
    <property type="molecule type" value="Genomic_DNA"/>
</dbReference>
<reference evidence="3" key="1">
    <citation type="submission" date="2023-03" db="EMBL/GenBank/DDBJ databases">
        <title>Complete genome of Cladonia borealis.</title>
        <authorList>
            <person name="Park H."/>
        </authorList>
    </citation>
    <scope>NUCLEOTIDE SEQUENCE</scope>
    <source>
        <strain evidence="3">ANT050790</strain>
    </source>
</reference>
<evidence type="ECO:0000313" key="3">
    <source>
        <dbReference type="EMBL" id="KAK0511221.1"/>
    </source>
</evidence>
<feature type="region of interest" description="Disordered" evidence="1">
    <location>
        <begin position="102"/>
        <end position="154"/>
    </location>
</feature>
<accession>A0AA39R0K1</accession>
<gene>
    <name evidence="3" type="ORF">JMJ35_006773</name>
</gene>
<feature type="compositionally biased region" description="Low complexity" evidence="1">
    <location>
        <begin position="144"/>
        <end position="154"/>
    </location>
</feature>
<feature type="region of interest" description="Disordered" evidence="1">
    <location>
        <begin position="187"/>
        <end position="230"/>
    </location>
</feature>
<feature type="region of interest" description="Disordered" evidence="1">
    <location>
        <begin position="314"/>
        <end position="363"/>
    </location>
</feature>
<keyword evidence="2" id="KW-0812">Transmembrane</keyword>
<evidence type="ECO:0000256" key="2">
    <source>
        <dbReference type="SAM" id="Phobius"/>
    </source>
</evidence>
<feature type="compositionally biased region" description="Polar residues" evidence="1">
    <location>
        <begin position="102"/>
        <end position="118"/>
    </location>
</feature>
<proteinExistence type="predicted"/>
<evidence type="ECO:0000256" key="1">
    <source>
        <dbReference type="SAM" id="MobiDB-lite"/>
    </source>
</evidence>
<feature type="compositionally biased region" description="Polar residues" evidence="1">
    <location>
        <begin position="217"/>
        <end position="230"/>
    </location>
</feature>
<organism evidence="3 4">
    <name type="scientific">Cladonia borealis</name>
    <dbReference type="NCBI Taxonomy" id="184061"/>
    <lineage>
        <taxon>Eukaryota</taxon>
        <taxon>Fungi</taxon>
        <taxon>Dikarya</taxon>
        <taxon>Ascomycota</taxon>
        <taxon>Pezizomycotina</taxon>
        <taxon>Lecanoromycetes</taxon>
        <taxon>OSLEUM clade</taxon>
        <taxon>Lecanoromycetidae</taxon>
        <taxon>Lecanorales</taxon>
        <taxon>Lecanorineae</taxon>
        <taxon>Cladoniaceae</taxon>
        <taxon>Cladonia</taxon>
    </lineage>
</organism>
<keyword evidence="4" id="KW-1185">Reference proteome</keyword>
<dbReference type="Proteomes" id="UP001166286">
    <property type="component" value="Unassembled WGS sequence"/>
</dbReference>
<feature type="compositionally biased region" description="Basic and acidic residues" evidence="1">
    <location>
        <begin position="334"/>
        <end position="348"/>
    </location>
</feature>